<name>A0A914H8X0_GLORO</name>
<feature type="compositionally biased region" description="Polar residues" evidence="1">
    <location>
        <begin position="63"/>
        <end position="75"/>
    </location>
</feature>
<keyword evidence="2" id="KW-1185">Reference proteome</keyword>
<dbReference type="Proteomes" id="UP000887572">
    <property type="component" value="Unplaced"/>
</dbReference>
<feature type="compositionally biased region" description="Low complexity" evidence="1">
    <location>
        <begin position="19"/>
        <end position="30"/>
    </location>
</feature>
<proteinExistence type="predicted"/>
<evidence type="ECO:0000313" key="2">
    <source>
        <dbReference type="Proteomes" id="UP000887572"/>
    </source>
</evidence>
<evidence type="ECO:0000313" key="3">
    <source>
        <dbReference type="WBParaSite" id="Gr19_v10_g14327.t1"/>
    </source>
</evidence>
<reference evidence="3" key="1">
    <citation type="submission" date="2022-11" db="UniProtKB">
        <authorList>
            <consortium name="WormBaseParasite"/>
        </authorList>
    </citation>
    <scope>IDENTIFICATION</scope>
</reference>
<evidence type="ECO:0000256" key="1">
    <source>
        <dbReference type="SAM" id="MobiDB-lite"/>
    </source>
</evidence>
<feature type="compositionally biased region" description="Low complexity" evidence="1">
    <location>
        <begin position="41"/>
        <end position="62"/>
    </location>
</feature>
<dbReference type="AlphaFoldDB" id="A0A914H8X0"/>
<protein>
    <submittedName>
        <fullName evidence="3">Uncharacterized protein</fullName>
    </submittedName>
</protein>
<dbReference type="WBParaSite" id="Gr19_v10_g14327.t1">
    <property type="protein sequence ID" value="Gr19_v10_g14327.t1"/>
    <property type="gene ID" value="Gr19_v10_g14327"/>
</dbReference>
<organism evidence="2 3">
    <name type="scientific">Globodera rostochiensis</name>
    <name type="common">Golden nematode worm</name>
    <name type="synonym">Heterodera rostochiensis</name>
    <dbReference type="NCBI Taxonomy" id="31243"/>
    <lineage>
        <taxon>Eukaryota</taxon>
        <taxon>Metazoa</taxon>
        <taxon>Ecdysozoa</taxon>
        <taxon>Nematoda</taxon>
        <taxon>Chromadorea</taxon>
        <taxon>Rhabditida</taxon>
        <taxon>Tylenchina</taxon>
        <taxon>Tylenchomorpha</taxon>
        <taxon>Tylenchoidea</taxon>
        <taxon>Heteroderidae</taxon>
        <taxon>Heteroderinae</taxon>
        <taxon>Globodera</taxon>
    </lineage>
</organism>
<accession>A0A914H8X0</accession>
<feature type="region of interest" description="Disordered" evidence="1">
    <location>
        <begin position="17"/>
        <end position="75"/>
    </location>
</feature>
<sequence>MQPSQLNLQQLYQFPLGPATTTTNASKSSAPIFTPSNDAEGNVTASSGTAAATNATQTKAKTPSQMLSQMDLNLD</sequence>